<evidence type="ECO:0000313" key="1">
    <source>
        <dbReference type="EMBL" id="CAE7862499.1"/>
    </source>
</evidence>
<dbReference type="EMBL" id="CAJNJA010057508">
    <property type="protein sequence ID" value="CAE7862499.1"/>
    <property type="molecule type" value="Genomic_DNA"/>
</dbReference>
<organism evidence="1 2">
    <name type="scientific">Symbiodinium necroappetens</name>
    <dbReference type="NCBI Taxonomy" id="1628268"/>
    <lineage>
        <taxon>Eukaryota</taxon>
        <taxon>Sar</taxon>
        <taxon>Alveolata</taxon>
        <taxon>Dinophyceae</taxon>
        <taxon>Suessiales</taxon>
        <taxon>Symbiodiniaceae</taxon>
        <taxon>Symbiodinium</taxon>
    </lineage>
</organism>
<dbReference type="Proteomes" id="UP000601435">
    <property type="component" value="Unassembled WGS sequence"/>
</dbReference>
<keyword evidence="2" id="KW-1185">Reference proteome</keyword>
<accession>A0A813AEX1</accession>
<reference evidence="1" key="1">
    <citation type="submission" date="2021-02" db="EMBL/GenBank/DDBJ databases">
        <authorList>
            <person name="Dougan E. K."/>
            <person name="Rhodes N."/>
            <person name="Thang M."/>
            <person name="Chan C."/>
        </authorList>
    </citation>
    <scope>NUCLEOTIDE SEQUENCE</scope>
</reference>
<dbReference type="OrthoDB" id="435325at2759"/>
<protein>
    <submittedName>
        <fullName evidence="1">Uncharacterized protein</fullName>
    </submittedName>
</protein>
<proteinExistence type="predicted"/>
<evidence type="ECO:0000313" key="2">
    <source>
        <dbReference type="Proteomes" id="UP000601435"/>
    </source>
</evidence>
<sequence length="91" mass="10205">MRELKWHTGGLPGLKVDIIKSRAKCWKALGCFSELKEDASKVLKLTGNRDSDALQWHRAADEGLQHKSRSRDREVLQPREASGMEAGCVLC</sequence>
<dbReference type="AlphaFoldDB" id="A0A813AEX1"/>
<gene>
    <name evidence="1" type="ORF">SNEC2469_LOCUS27377</name>
</gene>
<name>A0A813AEX1_9DINO</name>
<comment type="caution">
    <text evidence="1">The sequence shown here is derived from an EMBL/GenBank/DDBJ whole genome shotgun (WGS) entry which is preliminary data.</text>
</comment>